<dbReference type="STRING" id="162209.IJ22_42380"/>
<protein>
    <submittedName>
        <fullName evidence="1">Uncharacterized protein</fullName>
    </submittedName>
</protein>
<reference evidence="1 2" key="2">
    <citation type="journal article" date="2016" name="Genome Announc.">
        <title>Complete Genome Sequences of Two Interactive Moderate Thermophiles, Paenibacillus napthalenovorans 32O-Y and Paenibacillus sp. 32O-W.</title>
        <authorList>
            <person name="Butler R.R.III."/>
            <person name="Wang J."/>
            <person name="Stark B.C."/>
            <person name="Pombert J.F."/>
        </authorList>
    </citation>
    <scope>NUCLEOTIDE SEQUENCE [LARGE SCALE GENOMIC DNA]</scope>
    <source>
        <strain evidence="1 2">32O-Y</strain>
    </source>
</reference>
<reference evidence="2" key="1">
    <citation type="submission" date="2015-12" db="EMBL/GenBank/DDBJ databases">
        <title>Complete genome sequences of two moderately thermophilic Paenibacillus species.</title>
        <authorList>
            <person name="Butler R.III."/>
            <person name="Wang J."/>
            <person name="Stark B.C."/>
            <person name="Pombert J.-F."/>
        </authorList>
    </citation>
    <scope>NUCLEOTIDE SEQUENCE [LARGE SCALE GENOMIC DNA]</scope>
    <source>
        <strain evidence="2">32O-Y</strain>
    </source>
</reference>
<gene>
    <name evidence="1" type="ORF">IJ22_42380</name>
</gene>
<dbReference type="Proteomes" id="UP000061660">
    <property type="component" value="Chromosome"/>
</dbReference>
<name>A0A0U2VV08_9BACL</name>
<keyword evidence="2" id="KW-1185">Reference proteome</keyword>
<dbReference type="AlphaFoldDB" id="A0A0U2VV08"/>
<accession>A0A0U2VV08</accession>
<evidence type="ECO:0000313" key="2">
    <source>
        <dbReference type="Proteomes" id="UP000061660"/>
    </source>
</evidence>
<dbReference type="RefSeq" id="WP_054817706.1">
    <property type="nucleotide sequence ID" value="NZ_BJCS01000011.1"/>
</dbReference>
<dbReference type="EMBL" id="CP013652">
    <property type="protein sequence ID" value="ALS24534.1"/>
    <property type="molecule type" value="Genomic_DNA"/>
</dbReference>
<dbReference type="KEGG" id="pnp:IJ22_42380"/>
<dbReference type="Pfam" id="PF09527">
    <property type="entry name" value="ATPase_gene1"/>
    <property type="match status" value="1"/>
</dbReference>
<proteinExistence type="predicted"/>
<sequence length="78" mass="8471">MKRQNSNDNPWRAVALLGSIGIDLGVCMLAGYWLGNWMSERQGGEPFWIVGGMLAGFFAGAAGAFLIIRSYMRGDGNE</sequence>
<dbReference type="PATRIC" id="fig|162209.4.peg.4484"/>
<evidence type="ECO:0000313" key="1">
    <source>
        <dbReference type="EMBL" id="ALS24534.1"/>
    </source>
</evidence>
<organism evidence="1 2">
    <name type="scientific">Paenibacillus naphthalenovorans</name>
    <dbReference type="NCBI Taxonomy" id="162209"/>
    <lineage>
        <taxon>Bacteria</taxon>
        <taxon>Bacillati</taxon>
        <taxon>Bacillota</taxon>
        <taxon>Bacilli</taxon>
        <taxon>Bacillales</taxon>
        <taxon>Paenibacillaceae</taxon>
        <taxon>Paenibacillus</taxon>
    </lineage>
</organism>
<dbReference type="InterPro" id="IPR032820">
    <property type="entry name" value="ATPase_put"/>
</dbReference>
<dbReference type="OrthoDB" id="2629325at2"/>